<dbReference type="GO" id="GO:0004930">
    <property type="term" value="F:G protein-coupled receptor activity"/>
    <property type="evidence" value="ECO:0007669"/>
    <property type="project" value="UniProtKB-KW"/>
</dbReference>
<dbReference type="PANTHER" id="PTHR12011:SF471">
    <property type="entry name" value="G-PROTEIN COUPLED RECEPTORS FAMILY 2 PROFILE 2 DOMAIN-CONTAINING PROTEIN"/>
    <property type="match status" value="1"/>
</dbReference>
<dbReference type="Pfam" id="PF02793">
    <property type="entry name" value="HRM"/>
    <property type="match status" value="1"/>
</dbReference>
<evidence type="ECO:0000313" key="19">
    <source>
        <dbReference type="Proteomes" id="UP000683360"/>
    </source>
</evidence>
<dbReference type="GO" id="GO:0005886">
    <property type="term" value="C:plasma membrane"/>
    <property type="evidence" value="ECO:0007669"/>
    <property type="project" value="TreeGrafter"/>
</dbReference>
<evidence type="ECO:0000256" key="14">
    <source>
        <dbReference type="SAM" id="Phobius"/>
    </source>
</evidence>
<dbReference type="InterPro" id="IPR036445">
    <property type="entry name" value="GPCR_2_extracell_dom_sf"/>
</dbReference>
<dbReference type="Gene3D" id="1.20.1070.10">
    <property type="entry name" value="Rhodopsin 7-helix transmembrane proteins"/>
    <property type="match status" value="1"/>
</dbReference>
<feature type="transmembrane region" description="Helical" evidence="14">
    <location>
        <begin position="356"/>
        <end position="374"/>
    </location>
</feature>
<evidence type="ECO:0000259" key="16">
    <source>
        <dbReference type="PROSITE" id="PS50227"/>
    </source>
</evidence>
<dbReference type="Pfam" id="PF00002">
    <property type="entry name" value="7tm_2"/>
    <property type="match status" value="1"/>
</dbReference>
<evidence type="ECO:0000256" key="3">
    <source>
        <dbReference type="ARBA" id="ARBA00022553"/>
    </source>
</evidence>
<evidence type="ECO:0000256" key="12">
    <source>
        <dbReference type="ARBA" id="ARBA00023224"/>
    </source>
</evidence>
<dbReference type="SUPFAM" id="SSF57196">
    <property type="entry name" value="EGF/Laminin"/>
    <property type="match status" value="1"/>
</dbReference>
<dbReference type="InterPro" id="IPR000742">
    <property type="entry name" value="EGF"/>
</dbReference>
<sequence length="626" mass="70475">MFLLFYTDNACHYIDYCSNGGSCNQDIFGDLTCSCDGGWTGTTCTEESANHCIENVDNFNTNWSKTAESTLATEACTGEYMGNASRYCSSDGKWQEPNYSNCISNSIEHIKEQTAKLLYGDNETDPVTLILDDLENITRGNNELRSGDLLTSSTILNDIAKYVTNHTEKLSVDQLQIFGTLCDNLLDERNHQSWEELNNEGLGGVTSLVNAVTEYSNAFNDVIEDELSLVITRKMSSSVCSNSSEENLGLTGYSSTFYRNISRFFPKYINLNGNITPFNGSYGVNSIIADFTIHGKTCLDYSLTIKFEHLLPPSHHFPLSLISAIGCGVSILFLVITILIHYVLWRYVRTDRTKTLMNLCVALIMSYVIFLAGITQTENKVVCSAIAIALHYIFLTDFALMLAEGILIVRMVVFVFPASSIIHKLIPACWIVPAVIVGITAAVTKLKGYGNQQFCWLTLESNLIWAFIGPALLVIVINFMFIIITVYKMMTTRGLAAKTLQVKFKIGLKSICVILPLFGLTWVLGAFSINDDLVMFQYLFATFNSLQGFFICLFHCILNEQVRLGYRHFQRRRHAYRMDSKLPTDSTNTDNSKTHRLNDNFREKKKQMKEIRIHMTSTVCSLILFF</sequence>
<dbReference type="Proteomes" id="UP000683360">
    <property type="component" value="Unassembled WGS sequence"/>
</dbReference>
<evidence type="ECO:0000256" key="4">
    <source>
        <dbReference type="ARBA" id="ARBA00022692"/>
    </source>
</evidence>
<keyword evidence="19" id="KW-1185">Reference proteome</keyword>
<dbReference type="GO" id="GO:0007166">
    <property type="term" value="P:cell surface receptor signaling pathway"/>
    <property type="evidence" value="ECO:0007669"/>
    <property type="project" value="InterPro"/>
</dbReference>
<dbReference type="PROSITE" id="PS01186">
    <property type="entry name" value="EGF_2"/>
    <property type="match status" value="1"/>
</dbReference>
<feature type="domain" description="G-protein coupled receptors family 2 profile 2" evidence="17">
    <location>
        <begin position="319"/>
        <end position="559"/>
    </location>
</feature>
<proteinExistence type="inferred from homology"/>
<dbReference type="GO" id="GO:0007189">
    <property type="term" value="P:adenylate cyclase-activating G protein-coupled receptor signaling pathway"/>
    <property type="evidence" value="ECO:0007669"/>
    <property type="project" value="TreeGrafter"/>
</dbReference>
<dbReference type="AlphaFoldDB" id="A0A8S3VG68"/>
<protein>
    <submittedName>
        <fullName evidence="18">Uncharacterized protein</fullName>
    </submittedName>
</protein>
<dbReference type="PROSITE" id="PS50026">
    <property type="entry name" value="EGF_3"/>
    <property type="match status" value="1"/>
</dbReference>
<comment type="caution">
    <text evidence="13">Lacks conserved residue(s) required for the propagation of feature annotation.</text>
</comment>
<dbReference type="FunFam" id="1.20.1070.10:FF:000058">
    <property type="entry name" value="Adhesion G protein-coupled receptor F5"/>
    <property type="match status" value="1"/>
</dbReference>
<evidence type="ECO:0000256" key="8">
    <source>
        <dbReference type="ARBA" id="ARBA00023136"/>
    </source>
</evidence>
<keyword evidence="7" id="KW-0297">G-protein coupled receptor</keyword>
<dbReference type="InterPro" id="IPR032471">
    <property type="entry name" value="AGRL2-4_GAIN_subdom_A"/>
</dbReference>
<keyword evidence="3" id="KW-0597">Phosphoprotein</keyword>
<dbReference type="InterPro" id="IPR017981">
    <property type="entry name" value="GPCR_2-like_7TM"/>
</dbReference>
<feature type="domain" description="G-protein coupled receptors family 2 profile 1" evidence="16">
    <location>
        <begin position="22"/>
        <end position="106"/>
    </location>
</feature>
<evidence type="ECO:0000256" key="5">
    <source>
        <dbReference type="ARBA" id="ARBA00022729"/>
    </source>
</evidence>
<organism evidence="18 19">
    <name type="scientific">Mytilus edulis</name>
    <name type="common">Blue mussel</name>
    <dbReference type="NCBI Taxonomy" id="6550"/>
    <lineage>
        <taxon>Eukaryota</taxon>
        <taxon>Metazoa</taxon>
        <taxon>Spiralia</taxon>
        <taxon>Lophotrochozoa</taxon>
        <taxon>Mollusca</taxon>
        <taxon>Bivalvia</taxon>
        <taxon>Autobranchia</taxon>
        <taxon>Pteriomorphia</taxon>
        <taxon>Mytilida</taxon>
        <taxon>Mytiloidea</taxon>
        <taxon>Mytilidae</taxon>
        <taxon>Mytilinae</taxon>
        <taxon>Mytilus</taxon>
    </lineage>
</organism>
<evidence type="ECO:0000313" key="18">
    <source>
        <dbReference type="EMBL" id="CAG2256984.1"/>
    </source>
</evidence>
<keyword evidence="5" id="KW-0732">Signal</keyword>
<dbReference type="SUPFAM" id="SSF111418">
    <property type="entry name" value="Hormone receptor domain"/>
    <property type="match status" value="1"/>
</dbReference>
<dbReference type="OrthoDB" id="1100386at2759"/>
<dbReference type="PRINTS" id="PR00249">
    <property type="entry name" value="GPCRSECRETIN"/>
</dbReference>
<name>A0A8S3VG68_MYTED</name>
<dbReference type="CDD" id="cd00054">
    <property type="entry name" value="EGF_CA"/>
    <property type="match status" value="1"/>
</dbReference>
<dbReference type="PROSITE" id="PS50261">
    <property type="entry name" value="G_PROTEIN_RECEP_F2_4"/>
    <property type="match status" value="1"/>
</dbReference>
<feature type="transmembrane region" description="Helical" evidence="14">
    <location>
        <begin position="463"/>
        <end position="487"/>
    </location>
</feature>
<dbReference type="SMART" id="SM00008">
    <property type="entry name" value="HormR"/>
    <property type="match status" value="1"/>
</dbReference>
<keyword evidence="13" id="KW-0245">EGF-like domain</keyword>
<keyword evidence="8 14" id="KW-0472">Membrane</keyword>
<gene>
    <name evidence="18" type="ORF">MEDL_68265</name>
</gene>
<keyword evidence="4 14" id="KW-0812">Transmembrane</keyword>
<feature type="disulfide bond" evidence="13">
    <location>
        <begin position="35"/>
        <end position="44"/>
    </location>
</feature>
<dbReference type="InterPro" id="IPR017983">
    <property type="entry name" value="GPCR_2_secretin-like_CS"/>
</dbReference>
<accession>A0A8S3VG68</accession>
<dbReference type="PROSITE" id="PS50227">
    <property type="entry name" value="G_PROTEIN_RECEP_F2_3"/>
    <property type="match status" value="1"/>
</dbReference>
<evidence type="ECO:0000256" key="11">
    <source>
        <dbReference type="ARBA" id="ARBA00023180"/>
    </source>
</evidence>
<keyword evidence="11" id="KW-0325">Glycoprotein</keyword>
<keyword evidence="12" id="KW-0807">Transducer</keyword>
<feature type="transmembrane region" description="Helical" evidence="14">
    <location>
        <begin position="425"/>
        <end position="443"/>
    </location>
</feature>
<keyword evidence="6 14" id="KW-1133">Transmembrane helix</keyword>
<evidence type="ECO:0000259" key="15">
    <source>
        <dbReference type="PROSITE" id="PS50026"/>
    </source>
</evidence>
<evidence type="ECO:0000256" key="13">
    <source>
        <dbReference type="PROSITE-ProRule" id="PRU00076"/>
    </source>
</evidence>
<evidence type="ECO:0000256" key="6">
    <source>
        <dbReference type="ARBA" id="ARBA00022989"/>
    </source>
</evidence>
<evidence type="ECO:0000259" key="17">
    <source>
        <dbReference type="PROSITE" id="PS50261"/>
    </source>
</evidence>
<feature type="domain" description="EGF-like" evidence="15">
    <location>
        <begin position="7"/>
        <end position="45"/>
    </location>
</feature>
<dbReference type="PANTHER" id="PTHR12011">
    <property type="entry name" value="ADHESION G-PROTEIN COUPLED RECEPTOR"/>
    <property type="match status" value="1"/>
</dbReference>
<comment type="similarity">
    <text evidence="2">Belongs to the G-protein coupled receptor 2 family. Adhesion G-protein coupled receptor (ADGR) subfamily.</text>
</comment>
<dbReference type="Pfam" id="PF16489">
    <property type="entry name" value="GAIN"/>
    <property type="match status" value="1"/>
</dbReference>
<dbReference type="Gene3D" id="1.25.40.610">
    <property type="match status" value="1"/>
</dbReference>
<dbReference type="InterPro" id="IPR000832">
    <property type="entry name" value="GPCR_2_secretin-like"/>
</dbReference>
<dbReference type="InterPro" id="IPR001879">
    <property type="entry name" value="GPCR_2_extracellular_dom"/>
</dbReference>
<dbReference type="CDD" id="cd15040">
    <property type="entry name" value="7tmB2_Adhesion"/>
    <property type="match status" value="1"/>
</dbReference>
<feature type="transmembrane region" description="Helical" evidence="14">
    <location>
        <begin position="508"/>
        <end position="529"/>
    </location>
</feature>
<evidence type="ECO:0000256" key="2">
    <source>
        <dbReference type="ARBA" id="ARBA00007343"/>
    </source>
</evidence>
<evidence type="ECO:0000256" key="7">
    <source>
        <dbReference type="ARBA" id="ARBA00023040"/>
    </source>
</evidence>
<feature type="transmembrane region" description="Helical" evidence="14">
    <location>
        <begin position="386"/>
        <end position="413"/>
    </location>
</feature>
<dbReference type="PROSITE" id="PS00650">
    <property type="entry name" value="G_PROTEIN_RECEP_F2_2"/>
    <property type="match status" value="1"/>
</dbReference>
<comment type="caution">
    <text evidence="18">The sequence shown here is derived from an EMBL/GenBank/DDBJ whole genome shotgun (WGS) entry which is preliminary data.</text>
</comment>
<dbReference type="PROSITE" id="PS00022">
    <property type="entry name" value="EGF_1"/>
    <property type="match status" value="1"/>
</dbReference>
<feature type="transmembrane region" description="Helical" evidence="14">
    <location>
        <begin position="321"/>
        <end position="344"/>
    </location>
</feature>
<keyword evidence="9 13" id="KW-1015">Disulfide bond</keyword>
<feature type="transmembrane region" description="Helical" evidence="14">
    <location>
        <begin position="535"/>
        <end position="558"/>
    </location>
</feature>
<reference evidence="18" key="1">
    <citation type="submission" date="2021-03" db="EMBL/GenBank/DDBJ databases">
        <authorList>
            <person name="Bekaert M."/>
        </authorList>
    </citation>
    <scope>NUCLEOTIDE SEQUENCE</scope>
</reference>
<evidence type="ECO:0000256" key="10">
    <source>
        <dbReference type="ARBA" id="ARBA00023170"/>
    </source>
</evidence>
<comment type="subcellular location">
    <subcellularLocation>
        <location evidence="1">Membrane</location>
        <topology evidence="1">Multi-pass membrane protein</topology>
    </subcellularLocation>
</comment>
<dbReference type="EMBL" id="CAJPWZ010003318">
    <property type="protein sequence ID" value="CAG2256984.1"/>
    <property type="molecule type" value="Genomic_DNA"/>
</dbReference>
<keyword evidence="10" id="KW-0675">Receptor</keyword>
<evidence type="ECO:0000256" key="9">
    <source>
        <dbReference type="ARBA" id="ARBA00023157"/>
    </source>
</evidence>
<evidence type="ECO:0000256" key="1">
    <source>
        <dbReference type="ARBA" id="ARBA00004141"/>
    </source>
</evidence>
<dbReference type="Gene3D" id="4.10.1240.10">
    <property type="entry name" value="GPCR, family 2, extracellular hormone receptor domain"/>
    <property type="match status" value="1"/>
</dbReference>